<sequence>MRLFVYGVLIKKLAKGRAAELVAALDDGLPATTRGALYAVQGEDGGWYPILLPDPEGGEVHGVVHEAGAVEWQAMDAFEDAHDGPDAEYRRKTIPVMLPNALVVDAQAYCYAREVPADAVPIEGGSFARWLEDTGRRPIGSR</sequence>
<dbReference type="InterPro" id="IPR009288">
    <property type="entry name" value="AIG2-like_dom"/>
</dbReference>
<evidence type="ECO:0000259" key="1">
    <source>
        <dbReference type="Pfam" id="PF06094"/>
    </source>
</evidence>
<accession>A0A418NSN8</accession>
<dbReference type="GO" id="GO:0016740">
    <property type="term" value="F:transferase activity"/>
    <property type="evidence" value="ECO:0007669"/>
    <property type="project" value="UniProtKB-KW"/>
</dbReference>
<dbReference type="SUPFAM" id="SSF110857">
    <property type="entry name" value="Gamma-glutamyl cyclotransferase-like"/>
    <property type="match status" value="1"/>
</dbReference>
<gene>
    <name evidence="2" type="ORF">D2V07_08065</name>
</gene>
<name>A0A418NSN8_9SPHN</name>
<evidence type="ECO:0000313" key="3">
    <source>
        <dbReference type="Proteomes" id="UP000286576"/>
    </source>
</evidence>
<evidence type="ECO:0000313" key="2">
    <source>
        <dbReference type="EMBL" id="RIV86650.1"/>
    </source>
</evidence>
<dbReference type="Proteomes" id="UP000286576">
    <property type="component" value="Unassembled WGS sequence"/>
</dbReference>
<proteinExistence type="predicted"/>
<dbReference type="CDD" id="cd06661">
    <property type="entry name" value="GGCT_like"/>
    <property type="match status" value="1"/>
</dbReference>
<feature type="domain" description="Gamma-glutamylcyclotransferase AIG2-like" evidence="1">
    <location>
        <begin position="3"/>
        <end position="127"/>
    </location>
</feature>
<comment type="caution">
    <text evidence="2">The sequence shown here is derived from an EMBL/GenBank/DDBJ whole genome shotgun (WGS) entry which is preliminary data.</text>
</comment>
<dbReference type="InterPro" id="IPR036568">
    <property type="entry name" value="GGCT-like_sf"/>
</dbReference>
<dbReference type="Pfam" id="PF06094">
    <property type="entry name" value="GGACT"/>
    <property type="match status" value="1"/>
</dbReference>
<dbReference type="Gene3D" id="3.10.490.10">
    <property type="entry name" value="Gamma-glutamyl cyclotransferase-like"/>
    <property type="match status" value="1"/>
</dbReference>
<keyword evidence="3" id="KW-1185">Reference proteome</keyword>
<dbReference type="RefSeq" id="WP_119586466.1">
    <property type="nucleotide sequence ID" value="NZ_CAWODQ010000022.1"/>
</dbReference>
<dbReference type="EMBL" id="QXFL01000003">
    <property type="protein sequence ID" value="RIV86650.1"/>
    <property type="molecule type" value="Genomic_DNA"/>
</dbReference>
<keyword evidence="2" id="KW-0808">Transferase</keyword>
<protein>
    <submittedName>
        <fullName evidence="2">Gamma-glutamylcyclotransferase</fullName>
    </submittedName>
</protein>
<dbReference type="InterPro" id="IPR013024">
    <property type="entry name" value="GGCT-like"/>
</dbReference>
<reference evidence="2 3" key="1">
    <citation type="submission" date="2018-08" db="EMBL/GenBank/DDBJ databases">
        <title>Erythrobacter zhengii sp.nov., a bacterium isolated from deep-sea sediment.</title>
        <authorList>
            <person name="Fang C."/>
            <person name="Wu Y.-H."/>
            <person name="Sun C."/>
            <person name="Wang H."/>
            <person name="Cheng H."/>
            <person name="Meng F.-X."/>
            <person name="Wang C.-S."/>
            <person name="Xu X.-W."/>
        </authorList>
    </citation>
    <scope>NUCLEOTIDE SEQUENCE [LARGE SCALE GENOMIC DNA]</scope>
    <source>
        <strain evidence="2 3">V18</strain>
    </source>
</reference>
<dbReference type="AlphaFoldDB" id="A0A418NSN8"/>
<organism evidence="2 3">
    <name type="scientific">Aurantiacibacter zhengii</name>
    <dbReference type="NCBI Taxonomy" id="2307003"/>
    <lineage>
        <taxon>Bacteria</taxon>
        <taxon>Pseudomonadati</taxon>
        <taxon>Pseudomonadota</taxon>
        <taxon>Alphaproteobacteria</taxon>
        <taxon>Sphingomonadales</taxon>
        <taxon>Erythrobacteraceae</taxon>
        <taxon>Aurantiacibacter</taxon>
    </lineage>
</organism>
<dbReference type="OrthoDB" id="7432499at2"/>